<feature type="region of interest" description="Disordered" evidence="1">
    <location>
        <begin position="75"/>
        <end position="166"/>
    </location>
</feature>
<reference evidence="3" key="2">
    <citation type="submission" date="2015-01" db="EMBL/GenBank/DDBJ databases">
        <title>Evolutionary Origins and Diversification of the Mycorrhizal Mutualists.</title>
        <authorList>
            <consortium name="DOE Joint Genome Institute"/>
            <consortium name="Mycorrhizal Genomics Consortium"/>
            <person name="Kohler A."/>
            <person name="Kuo A."/>
            <person name="Nagy L.G."/>
            <person name="Floudas D."/>
            <person name="Copeland A."/>
            <person name="Barry K.W."/>
            <person name="Cichocki N."/>
            <person name="Veneault-Fourrey C."/>
            <person name="LaButti K."/>
            <person name="Lindquist E.A."/>
            <person name="Lipzen A."/>
            <person name="Lundell T."/>
            <person name="Morin E."/>
            <person name="Murat C."/>
            <person name="Riley R."/>
            <person name="Ohm R."/>
            <person name="Sun H."/>
            <person name="Tunlid A."/>
            <person name="Henrissat B."/>
            <person name="Grigoriev I.V."/>
            <person name="Hibbett D.S."/>
            <person name="Martin F."/>
        </authorList>
    </citation>
    <scope>NUCLEOTIDE SEQUENCE [LARGE SCALE GENOMIC DNA]</scope>
    <source>
        <strain evidence="3">LaAM-08-1</strain>
    </source>
</reference>
<dbReference type="AlphaFoldDB" id="A0A0C9WUZ1"/>
<dbReference type="EMBL" id="KN838913">
    <property type="protein sequence ID" value="KIJ92398.1"/>
    <property type="molecule type" value="Genomic_DNA"/>
</dbReference>
<dbReference type="Proteomes" id="UP000054477">
    <property type="component" value="Unassembled WGS sequence"/>
</dbReference>
<evidence type="ECO:0000256" key="1">
    <source>
        <dbReference type="SAM" id="MobiDB-lite"/>
    </source>
</evidence>
<feature type="compositionally biased region" description="Low complexity" evidence="1">
    <location>
        <begin position="122"/>
        <end position="149"/>
    </location>
</feature>
<proteinExistence type="predicted"/>
<keyword evidence="3" id="KW-1185">Reference proteome</keyword>
<evidence type="ECO:0000313" key="3">
    <source>
        <dbReference type="Proteomes" id="UP000054477"/>
    </source>
</evidence>
<reference evidence="2 3" key="1">
    <citation type="submission" date="2014-04" db="EMBL/GenBank/DDBJ databases">
        <authorList>
            <consortium name="DOE Joint Genome Institute"/>
            <person name="Kuo A."/>
            <person name="Kohler A."/>
            <person name="Nagy L.G."/>
            <person name="Floudas D."/>
            <person name="Copeland A."/>
            <person name="Barry K.W."/>
            <person name="Cichocki N."/>
            <person name="Veneault-Fourrey C."/>
            <person name="LaButti K."/>
            <person name="Lindquist E.A."/>
            <person name="Lipzen A."/>
            <person name="Lundell T."/>
            <person name="Morin E."/>
            <person name="Murat C."/>
            <person name="Sun H."/>
            <person name="Tunlid A."/>
            <person name="Henrissat B."/>
            <person name="Grigoriev I.V."/>
            <person name="Hibbett D.S."/>
            <person name="Martin F."/>
            <person name="Nordberg H.P."/>
            <person name="Cantor M.N."/>
            <person name="Hua S.X."/>
        </authorList>
    </citation>
    <scope>NUCLEOTIDE SEQUENCE [LARGE SCALE GENOMIC DNA]</scope>
    <source>
        <strain evidence="2 3">LaAM-08-1</strain>
    </source>
</reference>
<gene>
    <name evidence="2" type="ORF">K443DRAFT_436410</name>
</gene>
<organism evidence="2 3">
    <name type="scientific">Laccaria amethystina LaAM-08-1</name>
    <dbReference type="NCBI Taxonomy" id="1095629"/>
    <lineage>
        <taxon>Eukaryota</taxon>
        <taxon>Fungi</taxon>
        <taxon>Dikarya</taxon>
        <taxon>Basidiomycota</taxon>
        <taxon>Agaricomycotina</taxon>
        <taxon>Agaricomycetes</taxon>
        <taxon>Agaricomycetidae</taxon>
        <taxon>Agaricales</taxon>
        <taxon>Agaricineae</taxon>
        <taxon>Hydnangiaceae</taxon>
        <taxon>Laccaria</taxon>
    </lineage>
</organism>
<evidence type="ECO:0000313" key="2">
    <source>
        <dbReference type="EMBL" id="KIJ92398.1"/>
    </source>
</evidence>
<name>A0A0C9WUZ1_9AGAR</name>
<sequence>MCQVGDRLIPVGVGRIQTPEEAAAEATDVPESRRSRRRQQQQNGNFEQFVGTVNQDLEELMLMEAMHLSLIDREEHQRKEAEENKKRAEVSLASGAIPASDTPSEIQATPGPGPSTIEAWLAPHSSISSNLSSPPASVAPISSGSSANSKNESQDGLAPSGKSWSISSSRTPELVVVVHLEHCSPLVGAPCFRFGLPPPDLEHYFFFECKPRPEPEPGVALGWLGLRARA</sequence>
<accession>A0A0C9WUZ1</accession>
<dbReference type="HOGENOM" id="CLU_1204951_0_0_1"/>
<feature type="region of interest" description="Disordered" evidence="1">
    <location>
        <begin position="15"/>
        <end position="49"/>
    </location>
</feature>
<protein>
    <submittedName>
        <fullName evidence="2">Uncharacterized protein</fullName>
    </submittedName>
</protein>
<feature type="compositionally biased region" description="Basic and acidic residues" evidence="1">
    <location>
        <begin position="75"/>
        <end position="89"/>
    </location>
</feature>
<dbReference type="STRING" id="1095629.A0A0C9WUZ1"/>